<keyword evidence="1" id="KW-0732">Signal</keyword>
<keyword evidence="4" id="KW-1185">Reference proteome</keyword>
<dbReference type="Gene3D" id="2.130.10.10">
    <property type="entry name" value="YVTN repeat-like/Quinoprotein amine dehydrogenase"/>
    <property type="match status" value="1"/>
</dbReference>
<evidence type="ECO:0000256" key="1">
    <source>
        <dbReference type="SAM" id="SignalP"/>
    </source>
</evidence>
<name>A0A4R1B614_9BACI</name>
<organism evidence="3 4">
    <name type="scientific">Cytobacillus praedii</name>
    <dbReference type="NCBI Taxonomy" id="1742358"/>
    <lineage>
        <taxon>Bacteria</taxon>
        <taxon>Bacillati</taxon>
        <taxon>Bacillota</taxon>
        <taxon>Bacilli</taxon>
        <taxon>Bacillales</taxon>
        <taxon>Bacillaceae</taxon>
        <taxon>Cytobacillus</taxon>
    </lineage>
</organism>
<evidence type="ECO:0000259" key="2">
    <source>
        <dbReference type="Pfam" id="PF18058"/>
    </source>
</evidence>
<dbReference type="InterPro" id="IPR041378">
    <property type="entry name" value="S-layer_SbsC_C"/>
</dbReference>
<dbReference type="Gene3D" id="1.20.58.780">
    <property type="match status" value="1"/>
</dbReference>
<dbReference type="InterPro" id="IPR015943">
    <property type="entry name" value="WD40/YVTN_repeat-like_dom_sf"/>
</dbReference>
<reference evidence="3 4" key="1">
    <citation type="submission" date="2019-03" db="EMBL/GenBank/DDBJ databases">
        <authorList>
            <person name="Jensen L."/>
            <person name="Storgaard J."/>
            <person name="Sulaj E."/>
            <person name="Schramm A."/>
            <person name="Marshall I.P.G."/>
        </authorList>
    </citation>
    <scope>NUCLEOTIDE SEQUENCE [LARGE SCALE GENOMIC DNA]</scope>
    <source>
        <strain evidence="3 4">2017H2G3</strain>
    </source>
</reference>
<comment type="caution">
    <text evidence="3">The sequence shown here is derived from an EMBL/GenBank/DDBJ whole genome shotgun (WGS) entry which is preliminary data.</text>
</comment>
<accession>A0A4R1B614</accession>
<feature type="signal peptide" evidence="1">
    <location>
        <begin position="1"/>
        <end position="26"/>
    </location>
</feature>
<gene>
    <name evidence="3" type="ORF">E0Y62_00225</name>
</gene>
<dbReference type="EMBL" id="SJTH01000001">
    <property type="protein sequence ID" value="TCJ06270.1"/>
    <property type="molecule type" value="Genomic_DNA"/>
</dbReference>
<feature type="domain" description="SbsC C-terminal" evidence="2">
    <location>
        <begin position="48"/>
        <end position="183"/>
    </location>
</feature>
<dbReference type="AlphaFoldDB" id="A0A4R1B614"/>
<sequence>MKTFKPLSIAIILSAVIMITPSKSFATSLSEAERLVQQAENAATVLKWEISLEHRKIKYSDPVTLPNMDLYNAAKHARQLAYNAINNLPAQEKVKLTKRMEINVDTHFNRSMAYIDALTSGRKIMIKTDDFYEVYRSNPLSDRSEQAYHELSSEIRKQALLLYRVYGKSTRDAILEKYKSPGEKARQSAKSVISAKMAIDHLNQSIANKKNKDELLLSAKQIESTVKQIDDENTRLLVQTKLDAALRTIQGNTLPETESNKDFIEIDVGSNGESQIDKSFMYLSDLIREAVIHPSQPIIYMLNENKDVLELNYETGKVRKLTMNLVPERMYLYKNELYVTLLRGSHSPNWSENGAIAIIDTTAFTLAEQFNIEIDPYDIVADGKSIYVSSGSGQWSNIKGYSRETLLETSQSSSSYYQSFLEMHPNLDKLYVINTTVSPRDVSFFTIEDGKLGPGYDSPYHGDYPLDTNMTISPDGKYIFNGSGVIMNASEARGMNMSYVTKLYVPFDEITFNMNEGYFYTSNGKNLDVYNYNTMEREKRYVMNGEIQNVFYQNGKLVILSVEQLYSSKLPKYAIKTYRVEGNRMIE</sequence>
<evidence type="ECO:0000313" key="3">
    <source>
        <dbReference type="EMBL" id="TCJ06270.1"/>
    </source>
</evidence>
<dbReference type="RefSeq" id="WP_131235633.1">
    <property type="nucleotide sequence ID" value="NZ_SJTH01000001.1"/>
</dbReference>
<dbReference type="InterPro" id="IPR011048">
    <property type="entry name" value="Haem_d1_sf"/>
</dbReference>
<dbReference type="OrthoDB" id="185675at2"/>
<dbReference type="Pfam" id="PF18058">
    <property type="entry name" value="SbsC_C"/>
    <property type="match status" value="1"/>
</dbReference>
<dbReference type="Proteomes" id="UP000293846">
    <property type="component" value="Unassembled WGS sequence"/>
</dbReference>
<protein>
    <recommendedName>
        <fullName evidence="2">SbsC C-terminal domain-containing protein</fullName>
    </recommendedName>
</protein>
<proteinExistence type="predicted"/>
<dbReference type="SUPFAM" id="SSF51004">
    <property type="entry name" value="C-terminal (heme d1) domain of cytochrome cd1-nitrite reductase"/>
    <property type="match status" value="1"/>
</dbReference>
<evidence type="ECO:0000313" key="4">
    <source>
        <dbReference type="Proteomes" id="UP000293846"/>
    </source>
</evidence>
<feature type="chain" id="PRO_5020572808" description="SbsC C-terminal domain-containing protein" evidence="1">
    <location>
        <begin position="27"/>
        <end position="587"/>
    </location>
</feature>